<dbReference type="Proteomes" id="UP000827976">
    <property type="component" value="Chromosome 19"/>
</dbReference>
<evidence type="ECO:0000313" key="2">
    <source>
        <dbReference type="Proteomes" id="UP000827976"/>
    </source>
</evidence>
<dbReference type="EMBL" id="CM037029">
    <property type="protein sequence ID" value="KAH7652466.1"/>
    <property type="molecule type" value="Genomic_DNA"/>
</dbReference>
<proteinExistence type="predicted"/>
<evidence type="ECO:0000313" key="1">
    <source>
        <dbReference type="EMBL" id="KAH7652466.1"/>
    </source>
</evidence>
<sequence>MQSRTLYLATTGFPLGTVRPSCELISISSLLIISQSKHWTNTPTPAMTMRMSKCSPGHFLLQAPNGIYLIPSSSFSLANLSGLKFMASSHNSGSFEGPKR</sequence>
<reference evidence="2" key="1">
    <citation type="journal article" date="2022" name="Nat. Commun.">
        <title>Chromosome evolution and the genetic basis of agronomically important traits in greater yam.</title>
        <authorList>
            <person name="Bredeson J.V."/>
            <person name="Lyons J.B."/>
            <person name="Oniyinde I.O."/>
            <person name="Okereke N.R."/>
            <person name="Kolade O."/>
            <person name="Nnabue I."/>
            <person name="Nwadili C.O."/>
            <person name="Hribova E."/>
            <person name="Parker M."/>
            <person name="Nwogha J."/>
            <person name="Shu S."/>
            <person name="Carlson J."/>
            <person name="Kariba R."/>
            <person name="Muthemba S."/>
            <person name="Knop K."/>
            <person name="Barton G.J."/>
            <person name="Sherwood A.V."/>
            <person name="Lopez-Montes A."/>
            <person name="Asiedu R."/>
            <person name="Jamnadass R."/>
            <person name="Muchugi A."/>
            <person name="Goodstein D."/>
            <person name="Egesi C.N."/>
            <person name="Featherston J."/>
            <person name="Asfaw A."/>
            <person name="Simpson G.G."/>
            <person name="Dolezel J."/>
            <person name="Hendre P.S."/>
            <person name="Van Deynze A."/>
            <person name="Kumar P.L."/>
            <person name="Obidiegwu J.E."/>
            <person name="Bhattacharjee R."/>
            <person name="Rokhsar D.S."/>
        </authorList>
    </citation>
    <scope>NUCLEOTIDE SEQUENCE [LARGE SCALE GENOMIC DNA]</scope>
    <source>
        <strain evidence="2">cv. TDa95/00328</strain>
    </source>
</reference>
<organism evidence="1 2">
    <name type="scientific">Dioscorea alata</name>
    <name type="common">Purple yam</name>
    <dbReference type="NCBI Taxonomy" id="55571"/>
    <lineage>
        <taxon>Eukaryota</taxon>
        <taxon>Viridiplantae</taxon>
        <taxon>Streptophyta</taxon>
        <taxon>Embryophyta</taxon>
        <taxon>Tracheophyta</taxon>
        <taxon>Spermatophyta</taxon>
        <taxon>Magnoliopsida</taxon>
        <taxon>Liliopsida</taxon>
        <taxon>Dioscoreales</taxon>
        <taxon>Dioscoreaceae</taxon>
        <taxon>Dioscorea</taxon>
    </lineage>
</organism>
<comment type="caution">
    <text evidence="1">The sequence shown here is derived from an EMBL/GenBank/DDBJ whole genome shotgun (WGS) entry which is preliminary data.</text>
</comment>
<gene>
    <name evidence="1" type="ORF">IHE45_19G019600</name>
</gene>
<protein>
    <submittedName>
        <fullName evidence="1">Uncharacterized protein</fullName>
    </submittedName>
</protein>
<keyword evidence="2" id="KW-1185">Reference proteome</keyword>
<accession>A0ACB7TWP3</accession>
<name>A0ACB7TWP3_DIOAL</name>